<dbReference type="RefSeq" id="WP_089702624.1">
    <property type="nucleotide sequence ID" value="NZ_FNII01000002.1"/>
</dbReference>
<name>A0A1G9YYG3_9GAMM</name>
<dbReference type="AlphaFoldDB" id="A0A1G9YYG3"/>
<evidence type="ECO:0000256" key="1">
    <source>
        <dbReference type="SAM" id="Phobius"/>
    </source>
</evidence>
<dbReference type="Pfam" id="PF11137">
    <property type="entry name" value="DUF2909"/>
    <property type="match status" value="1"/>
</dbReference>
<keyword evidence="1" id="KW-0812">Transmembrane</keyword>
<feature type="transmembrane region" description="Helical" evidence="1">
    <location>
        <begin position="39"/>
        <end position="58"/>
    </location>
</feature>
<dbReference type="OrthoDB" id="6121272at2"/>
<evidence type="ECO:0000313" key="2">
    <source>
        <dbReference type="EMBL" id="SDN13503.1"/>
    </source>
</evidence>
<keyword evidence="3" id="KW-1185">Reference proteome</keyword>
<dbReference type="InterPro" id="IPR021313">
    <property type="entry name" value="DUF2909"/>
</dbReference>
<protein>
    <submittedName>
        <fullName evidence="2">Uncharacterized protein</fullName>
    </submittedName>
</protein>
<feature type="transmembrane region" description="Helical" evidence="1">
    <location>
        <begin position="6"/>
        <end position="27"/>
    </location>
</feature>
<keyword evidence="1" id="KW-1133">Transmembrane helix</keyword>
<reference evidence="3" key="1">
    <citation type="submission" date="2016-10" db="EMBL/GenBank/DDBJ databases">
        <authorList>
            <person name="Varghese N."/>
            <person name="Submissions S."/>
        </authorList>
    </citation>
    <scope>NUCLEOTIDE SEQUENCE [LARGE SCALE GENOMIC DNA]</scope>
    <source>
        <strain evidence="3">CGMCC 1.6494</strain>
    </source>
</reference>
<keyword evidence="1" id="KW-0472">Membrane</keyword>
<accession>A0A1G9YYG3</accession>
<dbReference type="EMBL" id="FNII01000002">
    <property type="protein sequence ID" value="SDN13503.1"/>
    <property type="molecule type" value="Genomic_DNA"/>
</dbReference>
<dbReference type="Proteomes" id="UP000199677">
    <property type="component" value="Unassembled WGS sequence"/>
</dbReference>
<organism evidence="2 3">
    <name type="scientific">Vreelandella arcis</name>
    <dbReference type="NCBI Taxonomy" id="416873"/>
    <lineage>
        <taxon>Bacteria</taxon>
        <taxon>Pseudomonadati</taxon>
        <taxon>Pseudomonadota</taxon>
        <taxon>Gammaproteobacteria</taxon>
        <taxon>Oceanospirillales</taxon>
        <taxon>Halomonadaceae</taxon>
        <taxon>Vreelandella</taxon>
    </lineage>
</organism>
<sequence>MLLKLLIIIIFIAMLVSLLAGAGYLLRDGASSKRLLISLKFRIGFACLLLVLITYGFWSGQFT</sequence>
<gene>
    <name evidence="2" type="ORF">SAMN04487951_102364</name>
</gene>
<evidence type="ECO:0000313" key="3">
    <source>
        <dbReference type="Proteomes" id="UP000199677"/>
    </source>
</evidence>
<proteinExistence type="predicted"/>
<dbReference type="STRING" id="416873.SAMN04487951_102364"/>